<gene>
    <name evidence="1" type="ORF">A3C20_00960</name>
</gene>
<evidence type="ECO:0000313" key="1">
    <source>
        <dbReference type="EMBL" id="OGG68762.1"/>
    </source>
</evidence>
<proteinExistence type="predicted"/>
<evidence type="ECO:0000313" key="2">
    <source>
        <dbReference type="Proteomes" id="UP000176914"/>
    </source>
</evidence>
<comment type="caution">
    <text evidence="1">The sequence shown here is derived from an EMBL/GenBank/DDBJ whole genome shotgun (WGS) entry which is preliminary data.</text>
</comment>
<dbReference type="AlphaFoldDB" id="A0A1F6E6E8"/>
<accession>A0A1F6E6E8</accession>
<name>A0A1F6E6E8_9BACT</name>
<sequence>MPESTTAQPDDPNEVALQVIVAIVRTHLSPRLVATVNNPHGLKEIQHGIGIALEKAMKWHGPKE</sequence>
<dbReference type="EMBL" id="MFLL01000028">
    <property type="protein sequence ID" value="OGG68762.1"/>
    <property type="molecule type" value="Genomic_DNA"/>
</dbReference>
<protein>
    <submittedName>
        <fullName evidence="1">Uncharacterized protein</fullName>
    </submittedName>
</protein>
<dbReference type="Proteomes" id="UP000176914">
    <property type="component" value="Unassembled WGS sequence"/>
</dbReference>
<organism evidence="1 2">
    <name type="scientific">Candidatus Kaiserbacteria bacterium RIFCSPHIGHO2_02_FULL_55_25</name>
    <dbReference type="NCBI Taxonomy" id="1798498"/>
    <lineage>
        <taxon>Bacteria</taxon>
        <taxon>Candidatus Kaiseribacteriota</taxon>
    </lineage>
</organism>
<reference evidence="1 2" key="1">
    <citation type="journal article" date="2016" name="Nat. Commun.">
        <title>Thousands of microbial genomes shed light on interconnected biogeochemical processes in an aquifer system.</title>
        <authorList>
            <person name="Anantharaman K."/>
            <person name="Brown C.T."/>
            <person name="Hug L.A."/>
            <person name="Sharon I."/>
            <person name="Castelle C.J."/>
            <person name="Probst A.J."/>
            <person name="Thomas B.C."/>
            <person name="Singh A."/>
            <person name="Wilkins M.J."/>
            <person name="Karaoz U."/>
            <person name="Brodie E.L."/>
            <person name="Williams K.H."/>
            <person name="Hubbard S.S."/>
            <person name="Banfield J.F."/>
        </authorList>
    </citation>
    <scope>NUCLEOTIDE SEQUENCE [LARGE SCALE GENOMIC DNA]</scope>
</reference>